<dbReference type="PANTHER" id="PTHR46743:SF2">
    <property type="entry name" value="TEICHOIC ACIDS EXPORT ATP-BINDING PROTEIN TAGH"/>
    <property type="match status" value="1"/>
</dbReference>
<dbReference type="SMART" id="SM00382">
    <property type="entry name" value="AAA"/>
    <property type="match status" value="1"/>
</dbReference>
<feature type="domain" description="ABC transporter" evidence="5">
    <location>
        <begin position="32"/>
        <end position="256"/>
    </location>
</feature>
<protein>
    <recommendedName>
        <fullName evidence="5">ABC transporter domain-containing protein</fullName>
    </recommendedName>
</protein>
<dbReference type="PANTHER" id="PTHR46743">
    <property type="entry name" value="TEICHOIC ACIDS EXPORT ATP-BINDING PROTEIN TAGH"/>
    <property type="match status" value="1"/>
</dbReference>
<name>A0A0F9DU96_9ZZZZ</name>
<comment type="caution">
    <text evidence="6">The sequence shown here is derived from an EMBL/GenBank/DDBJ whole genome shotgun (WGS) entry which is preliminary data.</text>
</comment>
<dbReference type="GO" id="GO:0140359">
    <property type="term" value="F:ABC-type transporter activity"/>
    <property type="evidence" value="ECO:0007669"/>
    <property type="project" value="InterPro"/>
</dbReference>
<dbReference type="SUPFAM" id="SSF52540">
    <property type="entry name" value="P-loop containing nucleoside triphosphate hydrolases"/>
    <property type="match status" value="1"/>
</dbReference>
<keyword evidence="3" id="KW-0547">Nucleotide-binding</keyword>
<sequence length="264" mass="29961">MLDLESSKKKSEIVVEAKDLWENYRIYHHRNMTIKDTLVRLRRSVYEEFWALKGVSFSVRKGETLGIIGENGSGKSTLLKCIAGILEPSKGELTVNGRISPLLELGAGFHPELSGRENIYINGAILGLTKKQIDERYDEIVAFSELENFIDTQVKYYSSGMYIRLGFAVAVFSDPDILLIDEIMAVGDESFRKKSFDKMKEFKELNKTIILVTHDMSAAARFCDRLILLQHGEITKTGKPKEVVRNYVNNALEDEVRSEKGSRD</sequence>
<comment type="similarity">
    <text evidence="1">Belongs to the ABC transporter superfamily.</text>
</comment>
<dbReference type="EMBL" id="LAZR01037810">
    <property type="protein sequence ID" value="KKL21231.1"/>
    <property type="molecule type" value="Genomic_DNA"/>
</dbReference>
<dbReference type="InterPro" id="IPR015860">
    <property type="entry name" value="ABC_transpr_TagH-like"/>
</dbReference>
<dbReference type="GO" id="GO:0005524">
    <property type="term" value="F:ATP binding"/>
    <property type="evidence" value="ECO:0007669"/>
    <property type="project" value="UniProtKB-KW"/>
</dbReference>
<feature type="non-terminal residue" evidence="6">
    <location>
        <position position="264"/>
    </location>
</feature>
<dbReference type="Pfam" id="PF00005">
    <property type="entry name" value="ABC_tran"/>
    <property type="match status" value="1"/>
</dbReference>
<dbReference type="CDD" id="cd03220">
    <property type="entry name" value="ABC_KpsT_Wzt"/>
    <property type="match status" value="1"/>
</dbReference>
<evidence type="ECO:0000256" key="2">
    <source>
        <dbReference type="ARBA" id="ARBA00022448"/>
    </source>
</evidence>
<dbReference type="Gene3D" id="3.40.50.300">
    <property type="entry name" value="P-loop containing nucleotide triphosphate hydrolases"/>
    <property type="match status" value="1"/>
</dbReference>
<dbReference type="PROSITE" id="PS50893">
    <property type="entry name" value="ABC_TRANSPORTER_2"/>
    <property type="match status" value="1"/>
</dbReference>
<dbReference type="AlphaFoldDB" id="A0A0F9DU96"/>
<gene>
    <name evidence="6" type="ORF">LCGC14_2447520</name>
</gene>
<reference evidence="6" key="1">
    <citation type="journal article" date="2015" name="Nature">
        <title>Complex archaea that bridge the gap between prokaryotes and eukaryotes.</title>
        <authorList>
            <person name="Spang A."/>
            <person name="Saw J.H."/>
            <person name="Jorgensen S.L."/>
            <person name="Zaremba-Niedzwiedzka K."/>
            <person name="Martijn J."/>
            <person name="Lind A.E."/>
            <person name="van Eijk R."/>
            <person name="Schleper C."/>
            <person name="Guy L."/>
            <person name="Ettema T.J."/>
        </authorList>
    </citation>
    <scope>NUCLEOTIDE SEQUENCE</scope>
</reference>
<accession>A0A0F9DU96</accession>
<evidence type="ECO:0000256" key="4">
    <source>
        <dbReference type="ARBA" id="ARBA00022840"/>
    </source>
</evidence>
<dbReference type="GO" id="GO:0016020">
    <property type="term" value="C:membrane"/>
    <property type="evidence" value="ECO:0007669"/>
    <property type="project" value="InterPro"/>
</dbReference>
<evidence type="ECO:0000259" key="5">
    <source>
        <dbReference type="PROSITE" id="PS50893"/>
    </source>
</evidence>
<proteinExistence type="inferred from homology"/>
<evidence type="ECO:0000256" key="3">
    <source>
        <dbReference type="ARBA" id="ARBA00022741"/>
    </source>
</evidence>
<dbReference type="InterPro" id="IPR003593">
    <property type="entry name" value="AAA+_ATPase"/>
</dbReference>
<dbReference type="GO" id="GO:0016887">
    <property type="term" value="F:ATP hydrolysis activity"/>
    <property type="evidence" value="ECO:0007669"/>
    <property type="project" value="InterPro"/>
</dbReference>
<keyword evidence="4" id="KW-0067">ATP-binding</keyword>
<organism evidence="6">
    <name type="scientific">marine sediment metagenome</name>
    <dbReference type="NCBI Taxonomy" id="412755"/>
    <lineage>
        <taxon>unclassified sequences</taxon>
        <taxon>metagenomes</taxon>
        <taxon>ecological metagenomes</taxon>
    </lineage>
</organism>
<keyword evidence="2" id="KW-0813">Transport</keyword>
<dbReference type="InterPro" id="IPR027417">
    <property type="entry name" value="P-loop_NTPase"/>
</dbReference>
<evidence type="ECO:0000313" key="6">
    <source>
        <dbReference type="EMBL" id="KKL21231.1"/>
    </source>
</evidence>
<evidence type="ECO:0000256" key="1">
    <source>
        <dbReference type="ARBA" id="ARBA00005417"/>
    </source>
</evidence>
<dbReference type="InterPro" id="IPR050683">
    <property type="entry name" value="Bact_Polysacc_Export_ATP-bd"/>
</dbReference>
<dbReference type="InterPro" id="IPR003439">
    <property type="entry name" value="ABC_transporter-like_ATP-bd"/>
</dbReference>